<feature type="transmembrane region" description="Helical" evidence="7">
    <location>
        <begin position="275"/>
        <end position="293"/>
    </location>
</feature>
<evidence type="ECO:0000313" key="10">
    <source>
        <dbReference type="Proteomes" id="UP000838763"/>
    </source>
</evidence>
<dbReference type="EMBL" id="CALLCH030000006">
    <property type="protein sequence ID" value="CAI4212806.1"/>
    <property type="molecule type" value="Genomic_DNA"/>
</dbReference>
<keyword evidence="10" id="KW-1185">Reference proteome</keyword>
<feature type="transmembrane region" description="Helical" evidence="7">
    <location>
        <begin position="124"/>
        <end position="146"/>
    </location>
</feature>
<dbReference type="PANTHER" id="PTHR33048:SF55">
    <property type="entry name" value="INTEGRAL MEMBRANE PROTEIN"/>
    <property type="match status" value="1"/>
</dbReference>
<keyword evidence="3 7" id="KW-1133">Transmembrane helix</keyword>
<dbReference type="InterPro" id="IPR049326">
    <property type="entry name" value="Rhodopsin_dom_fungi"/>
</dbReference>
<evidence type="ECO:0000259" key="8">
    <source>
        <dbReference type="Pfam" id="PF20684"/>
    </source>
</evidence>
<evidence type="ECO:0000256" key="6">
    <source>
        <dbReference type="SAM" id="MobiDB-lite"/>
    </source>
</evidence>
<feature type="transmembrane region" description="Helical" evidence="7">
    <location>
        <begin position="12"/>
        <end position="33"/>
    </location>
</feature>
<evidence type="ECO:0000256" key="5">
    <source>
        <dbReference type="ARBA" id="ARBA00038359"/>
    </source>
</evidence>
<comment type="caution">
    <text evidence="9">The sequence shown here is derived from an EMBL/GenBank/DDBJ whole genome shotgun (WGS) entry which is preliminary data.</text>
</comment>
<protein>
    <recommendedName>
        <fullName evidence="8">Rhodopsin domain-containing protein</fullName>
    </recommendedName>
</protein>
<feature type="compositionally biased region" description="Basic and acidic residues" evidence="6">
    <location>
        <begin position="383"/>
        <end position="392"/>
    </location>
</feature>
<feature type="transmembrane region" description="Helical" evidence="7">
    <location>
        <begin position="82"/>
        <end position="104"/>
    </location>
</feature>
<feature type="compositionally biased region" description="Basic and acidic residues" evidence="6">
    <location>
        <begin position="336"/>
        <end position="350"/>
    </location>
</feature>
<gene>
    <name evidence="9" type="ORF">PPNO1_LOCUS2554</name>
</gene>
<sequence length="392" mass="43737">MVYPGNIPGESNALMVQIPCIVFFVVTPIFVGIRIWSRIRLRSGISWDDWTILLSFVGRFLPPKLREDLYTRDSRLTQNRQLAFQQFCTMIVAILMMVSCHYGFGKHIKDLSVPNKLMTLKTFYVAQIFYKMTINLTKASILLLFLRIFVQRWFRTTCYTLLSIILAYMVATTCSSIFQCSPIPRAWNRTIDGTCISLTMNWNANAGFSIATDIIILFLPQYPIWKSKLPVSQKRALMGVFALGGFVTVTSVLRATTLNFSTTSPDTTYDIASTLWTMIEMHVAIVCACLPMCKLPLTYVFPKVFSAVSGSSAPSDGRSNPHSDSSRGGAGSGSHSRHEWSGYTSKKEQLSKGGLHLASVSTTTRTGDDTSEEYMLETVARSHGPEDVEKGA</sequence>
<dbReference type="GO" id="GO:0016020">
    <property type="term" value="C:membrane"/>
    <property type="evidence" value="ECO:0007669"/>
    <property type="project" value="UniProtKB-SubCell"/>
</dbReference>
<dbReference type="PANTHER" id="PTHR33048">
    <property type="entry name" value="PTH11-LIKE INTEGRAL MEMBRANE PROTEIN (AFU_ORTHOLOGUE AFUA_5G11245)"/>
    <property type="match status" value="1"/>
</dbReference>
<evidence type="ECO:0000256" key="3">
    <source>
        <dbReference type="ARBA" id="ARBA00022989"/>
    </source>
</evidence>
<evidence type="ECO:0000256" key="2">
    <source>
        <dbReference type="ARBA" id="ARBA00022692"/>
    </source>
</evidence>
<dbReference type="Proteomes" id="UP000838763">
    <property type="component" value="Unassembled WGS sequence"/>
</dbReference>
<comment type="subcellular location">
    <subcellularLocation>
        <location evidence="1">Membrane</location>
        <topology evidence="1">Multi-pass membrane protein</topology>
    </subcellularLocation>
</comment>
<keyword evidence="4 7" id="KW-0472">Membrane</keyword>
<feature type="domain" description="Rhodopsin" evidence="8">
    <location>
        <begin position="33"/>
        <end position="297"/>
    </location>
</feature>
<reference evidence="9" key="1">
    <citation type="submission" date="2022-11" db="EMBL/GenBank/DDBJ databases">
        <authorList>
            <person name="Scott C."/>
            <person name="Bruce N."/>
        </authorList>
    </citation>
    <scope>NUCLEOTIDE SEQUENCE</scope>
</reference>
<dbReference type="InterPro" id="IPR052337">
    <property type="entry name" value="SAT4-like"/>
</dbReference>
<proteinExistence type="inferred from homology"/>
<feature type="region of interest" description="Disordered" evidence="6">
    <location>
        <begin position="311"/>
        <end position="392"/>
    </location>
</feature>
<evidence type="ECO:0000313" key="9">
    <source>
        <dbReference type="EMBL" id="CAI4212806.1"/>
    </source>
</evidence>
<name>A0A9P1GZS6_9PEZI</name>
<accession>A0A9P1GZS6</accession>
<feature type="transmembrane region" description="Helical" evidence="7">
    <location>
        <begin position="206"/>
        <end position="224"/>
    </location>
</feature>
<evidence type="ECO:0000256" key="7">
    <source>
        <dbReference type="SAM" id="Phobius"/>
    </source>
</evidence>
<comment type="similarity">
    <text evidence="5">Belongs to the SAT4 family.</text>
</comment>
<feature type="transmembrane region" description="Helical" evidence="7">
    <location>
        <begin position="236"/>
        <end position="255"/>
    </location>
</feature>
<dbReference type="Pfam" id="PF20684">
    <property type="entry name" value="Fung_rhodopsin"/>
    <property type="match status" value="1"/>
</dbReference>
<evidence type="ECO:0000256" key="4">
    <source>
        <dbReference type="ARBA" id="ARBA00023136"/>
    </source>
</evidence>
<keyword evidence="2 7" id="KW-0812">Transmembrane</keyword>
<feature type="transmembrane region" description="Helical" evidence="7">
    <location>
        <begin position="158"/>
        <end position="178"/>
    </location>
</feature>
<dbReference type="OrthoDB" id="444631at2759"/>
<evidence type="ECO:0000256" key="1">
    <source>
        <dbReference type="ARBA" id="ARBA00004141"/>
    </source>
</evidence>
<dbReference type="AlphaFoldDB" id="A0A9P1GZS6"/>
<organism evidence="9 10">
    <name type="scientific">Parascedosporium putredinis</name>
    <dbReference type="NCBI Taxonomy" id="1442378"/>
    <lineage>
        <taxon>Eukaryota</taxon>
        <taxon>Fungi</taxon>
        <taxon>Dikarya</taxon>
        <taxon>Ascomycota</taxon>
        <taxon>Pezizomycotina</taxon>
        <taxon>Sordariomycetes</taxon>
        <taxon>Hypocreomycetidae</taxon>
        <taxon>Microascales</taxon>
        <taxon>Microascaceae</taxon>
        <taxon>Parascedosporium</taxon>
    </lineage>
</organism>